<dbReference type="SUPFAM" id="SSF51735">
    <property type="entry name" value="NAD(P)-binding Rossmann-fold domains"/>
    <property type="match status" value="1"/>
</dbReference>
<dbReference type="GO" id="GO:0043880">
    <property type="term" value="F:crotonyl-CoA reductase activity"/>
    <property type="evidence" value="ECO:0007669"/>
    <property type="project" value="InterPro"/>
</dbReference>
<dbReference type="PANTHER" id="PTHR44154:SF1">
    <property type="entry name" value="QUINONE OXIDOREDUCTASE"/>
    <property type="match status" value="1"/>
</dbReference>
<dbReference type="PANTHER" id="PTHR44154">
    <property type="entry name" value="QUINONE OXIDOREDUCTASE"/>
    <property type="match status" value="1"/>
</dbReference>
<dbReference type="GO" id="GO:0005737">
    <property type="term" value="C:cytoplasm"/>
    <property type="evidence" value="ECO:0007669"/>
    <property type="project" value="UniProtKB-SubCell"/>
</dbReference>
<protein>
    <submittedName>
        <fullName evidence="8">Crotonyl-CoA reductase</fullName>
    </submittedName>
</protein>
<evidence type="ECO:0000256" key="3">
    <source>
        <dbReference type="ARBA" id="ARBA00022490"/>
    </source>
</evidence>
<name>A0A117R1N1_9ACTN</name>
<dbReference type="SMART" id="SM00829">
    <property type="entry name" value="PKS_ER"/>
    <property type="match status" value="1"/>
</dbReference>
<reference evidence="8 9" key="1">
    <citation type="submission" date="2015-10" db="EMBL/GenBank/DDBJ databases">
        <title>Draft genome sequence of Streptomyces griseorubiginosus DSM 40469, type strain for the species Streptomyces griseorubiginosus.</title>
        <authorList>
            <person name="Ruckert C."/>
            <person name="Winkler A."/>
            <person name="Kalinowski J."/>
            <person name="Kampfer P."/>
            <person name="Glaeser S."/>
        </authorList>
    </citation>
    <scope>NUCLEOTIDE SEQUENCE [LARGE SCALE GENOMIC DNA]</scope>
    <source>
        <strain evidence="8 9">DSM 40469</strain>
    </source>
</reference>
<sequence>MSLSDAVLSGASPQELAHAPLPDHFTAAHLRVEDEQVFADLPEDADKDVRRTLHVGEVPMPELAPDEVLLAVMASTVNYNTVWSAKFEPLSTFRFLRHYGREGGWATRHDQPFHVLGSDAAGVVVRTGSGVRHWRPGDHAMVNAAYVDDQEPISQADGMLGEHQLAWGYETNYGGLAQYAVARTSQLIAKPAHLTWEEAATIPACAGTAYRMLVSDRGARMKQGDVVLIWGASGGLGAYAAQLVKNGGGIAVGVVGSEEKAEAARRVGCDVVVNREEIGIGDDTGEDPAQVAAAGKRLGRQVRAAVGTDPDIVFEHVGRSTFGISVFVVRRGGTVVTCGSSTGYIHQFDNRYLWMRLKRVIGSHVANLQEQVECARLFEQGGVVPTLSSLFPLAEVAEATRLVQLNQHIGKVGVLCLAPEAGLGVTAPELRARIGEDALNPLRSFAARPAPVA</sequence>
<keyword evidence="5" id="KW-0694">RNA-binding</keyword>
<comment type="subcellular location">
    <subcellularLocation>
        <location evidence="1">Cytoplasm</location>
    </subcellularLocation>
</comment>
<comment type="caution">
    <text evidence="8">The sequence shown here is derived from an EMBL/GenBank/DDBJ whole genome shotgun (WGS) entry which is preliminary data.</text>
</comment>
<dbReference type="InterPro" id="IPR013149">
    <property type="entry name" value="ADH-like_C"/>
</dbReference>
<proteinExistence type="predicted"/>
<evidence type="ECO:0000259" key="7">
    <source>
        <dbReference type="SMART" id="SM00829"/>
    </source>
</evidence>
<evidence type="ECO:0000256" key="6">
    <source>
        <dbReference type="ARBA" id="ARBA00022990"/>
    </source>
</evidence>
<feature type="domain" description="Enoyl reductase (ER)" evidence="7">
    <location>
        <begin position="48"/>
        <end position="414"/>
    </location>
</feature>
<evidence type="ECO:0000256" key="5">
    <source>
        <dbReference type="ARBA" id="ARBA00022884"/>
    </source>
</evidence>
<evidence type="ECO:0000256" key="4">
    <source>
        <dbReference type="ARBA" id="ARBA00022857"/>
    </source>
</evidence>
<organism evidence="8 9">
    <name type="scientific">Streptomyces griseorubiginosus</name>
    <dbReference type="NCBI Taxonomy" id="67304"/>
    <lineage>
        <taxon>Bacteria</taxon>
        <taxon>Bacillati</taxon>
        <taxon>Actinomycetota</taxon>
        <taxon>Actinomycetes</taxon>
        <taxon>Kitasatosporales</taxon>
        <taxon>Streptomycetaceae</taxon>
        <taxon>Streptomyces</taxon>
    </lineage>
</organism>
<dbReference type="Pfam" id="PF08240">
    <property type="entry name" value="ADH_N"/>
    <property type="match status" value="1"/>
</dbReference>
<evidence type="ECO:0000313" key="9">
    <source>
        <dbReference type="Proteomes" id="UP000054375"/>
    </source>
</evidence>
<dbReference type="InterPro" id="IPR010085">
    <property type="entry name" value="Crot_CoA_red"/>
</dbReference>
<evidence type="ECO:0000256" key="1">
    <source>
        <dbReference type="ARBA" id="ARBA00004496"/>
    </source>
</evidence>
<dbReference type="GO" id="GO:0008270">
    <property type="term" value="F:zinc ion binding"/>
    <property type="evidence" value="ECO:0007669"/>
    <property type="project" value="InterPro"/>
</dbReference>
<evidence type="ECO:0000313" key="8">
    <source>
        <dbReference type="EMBL" id="KUN65985.1"/>
    </source>
</evidence>
<dbReference type="Proteomes" id="UP000054375">
    <property type="component" value="Unassembled WGS sequence"/>
</dbReference>
<dbReference type="AlphaFoldDB" id="A0A117R1N1"/>
<dbReference type="GO" id="GO:0003723">
    <property type="term" value="F:RNA binding"/>
    <property type="evidence" value="ECO:0007669"/>
    <property type="project" value="UniProtKB-KW"/>
</dbReference>
<dbReference type="SUPFAM" id="SSF50129">
    <property type="entry name" value="GroES-like"/>
    <property type="match status" value="1"/>
</dbReference>
<dbReference type="InterPro" id="IPR002364">
    <property type="entry name" value="Quin_OxRdtase/zeta-crystal_CS"/>
</dbReference>
<dbReference type="Pfam" id="PF00107">
    <property type="entry name" value="ADH_zinc_N"/>
    <property type="match status" value="1"/>
</dbReference>
<dbReference type="RefSeq" id="WP_062239224.1">
    <property type="nucleotide sequence ID" value="NZ_JBPJFL010000001.1"/>
</dbReference>
<dbReference type="InterPro" id="IPR011032">
    <property type="entry name" value="GroES-like_sf"/>
</dbReference>
<keyword evidence="3" id="KW-0963">Cytoplasm</keyword>
<comment type="subunit">
    <text evidence="2">Homotetramer.</text>
</comment>
<dbReference type="InterPro" id="IPR051603">
    <property type="entry name" value="Zinc-ADH_QOR/CCCR"/>
</dbReference>
<keyword evidence="4" id="KW-0521">NADP</keyword>
<dbReference type="InterPro" id="IPR013154">
    <property type="entry name" value="ADH-like_N"/>
</dbReference>
<evidence type="ECO:0000256" key="2">
    <source>
        <dbReference type="ARBA" id="ARBA00011881"/>
    </source>
</evidence>
<keyword evidence="9" id="KW-1185">Reference proteome</keyword>
<dbReference type="EMBL" id="LMWV01000016">
    <property type="protein sequence ID" value="KUN65985.1"/>
    <property type="molecule type" value="Genomic_DNA"/>
</dbReference>
<dbReference type="PROSITE" id="PS01162">
    <property type="entry name" value="QOR_ZETA_CRYSTAL"/>
    <property type="match status" value="1"/>
</dbReference>
<gene>
    <name evidence="8" type="ORF">AQJ54_20070</name>
</gene>
<keyword evidence="6" id="KW-0007">Acetylation</keyword>
<dbReference type="InterPro" id="IPR036291">
    <property type="entry name" value="NAD(P)-bd_dom_sf"/>
</dbReference>
<dbReference type="NCBIfam" id="TIGR01751">
    <property type="entry name" value="crot-CoA-red"/>
    <property type="match status" value="1"/>
</dbReference>
<accession>A0A117R1N1</accession>
<dbReference type="InterPro" id="IPR020843">
    <property type="entry name" value="ER"/>
</dbReference>
<dbReference type="Gene3D" id="3.90.180.10">
    <property type="entry name" value="Medium-chain alcohol dehydrogenases, catalytic domain"/>
    <property type="match status" value="2"/>
</dbReference>